<accession>A0A5D2XF62</accession>
<name>A0A5D2XF62_GOSMU</name>
<dbReference type="EMBL" id="CM017646">
    <property type="protein sequence ID" value="TYJ12372.1"/>
    <property type="molecule type" value="Genomic_DNA"/>
</dbReference>
<protein>
    <submittedName>
        <fullName evidence="1">Uncharacterized protein</fullName>
    </submittedName>
</protein>
<reference evidence="1 2" key="1">
    <citation type="submission" date="2019-07" db="EMBL/GenBank/DDBJ databases">
        <title>WGS assembly of Gossypium mustelinum.</title>
        <authorList>
            <person name="Chen Z.J."/>
            <person name="Sreedasyam A."/>
            <person name="Ando A."/>
            <person name="Song Q."/>
            <person name="De L."/>
            <person name="Hulse-Kemp A."/>
            <person name="Ding M."/>
            <person name="Ye W."/>
            <person name="Kirkbride R."/>
            <person name="Jenkins J."/>
            <person name="Plott C."/>
            <person name="Lovell J."/>
            <person name="Lin Y.-M."/>
            <person name="Vaughn R."/>
            <person name="Liu B."/>
            <person name="Li W."/>
            <person name="Simpson S."/>
            <person name="Scheffler B."/>
            <person name="Saski C."/>
            <person name="Grover C."/>
            <person name="Hu G."/>
            <person name="Conover J."/>
            <person name="Carlson J."/>
            <person name="Shu S."/>
            <person name="Boston L."/>
            <person name="Williams M."/>
            <person name="Peterson D."/>
            <person name="Mcgee K."/>
            <person name="Jones D."/>
            <person name="Wendel J."/>
            <person name="Stelly D."/>
            <person name="Grimwood J."/>
            <person name="Schmutz J."/>
        </authorList>
    </citation>
    <scope>NUCLEOTIDE SEQUENCE [LARGE SCALE GENOMIC DNA]</scope>
    <source>
        <strain evidence="1">1408120.09</strain>
    </source>
</reference>
<evidence type="ECO:0000313" key="2">
    <source>
        <dbReference type="Proteomes" id="UP000323597"/>
    </source>
</evidence>
<keyword evidence="2" id="KW-1185">Reference proteome</keyword>
<gene>
    <name evidence="1" type="ORF">E1A91_A11G345100v1</name>
</gene>
<evidence type="ECO:0000313" key="1">
    <source>
        <dbReference type="EMBL" id="TYJ12372.1"/>
    </source>
</evidence>
<dbReference type="PANTHER" id="PTHR31170">
    <property type="entry name" value="BNAC04G53230D PROTEIN"/>
    <property type="match status" value="1"/>
</dbReference>
<organism evidence="1 2">
    <name type="scientific">Gossypium mustelinum</name>
    <name type="common">Cotton</name>
    <name type="synonym">Gossypium caicoense</name>
    <dbReference type="NCBI Taxonomy" id="34275"/>
    <lineage>
        <taxon>Eukaryota</taxon>
        <taxon>Viridiplantae</taxon>
        <taxon>Streptophyta</taxon>
        <taxon>Embryophyta</taxon>
        <taxon>Tracheophyta</taxon>
        <taxon>Spermatophyta</taxon>
        <taxon>Magnoliopsida</taxon>
        <taxon>eudicotyledons</taxon>
        <taxon>Gunneridae</taxon>
        <taxon>Pentapetalae</taxon>
        <taxon>rosids</taxon>
        <taxon>malvids</taxon>
        <taxon>Malvales</taxon>
        <taxon>Malvaceae</taxon>
        <taxon>Malvoideae</taxon>
        <taxon>Gossypium</taxon>
    </lineage>
</organism>
<dbReference type="AlphaFoldDB" id="A0A5D2XF62"/>
<dbReference type="Pfam" id="PF03140">
    <property type="entry name" value="DUF247"/>
    <property type="match status" value="2"/>
</dbReference>
<proteinExistence type="predicted"/>
<dbReference type="InterPro" id="IPR004158">
    <property type="entry name" value="DUF247_pln"/>
</dbReference>
<sequence length="355" mass="40066">MSSTKEGGGTVGAVSTDQTVINNNTNNGSVGIDMPCKEVVLSSGELANLWSLDKALDGGQPTLRDKPLIRKVQSTLPRNEDFKKYFKPKVITIGPLHHNDSTLHESKELKLKLVAKFVKNIGVEKKSLYSNMKKEIDGLKECYELQELDKYSNDNEKLVWMFFVDGCAIFTSSSKRLCWCSKWWWEWQKGDRTHLLNLLRVRLLFQKAGPRNEARPNRCHSHTIGNVKELKKAAISLKASEASCLTGISFNRIFFIAKLYLSPITVNDSTMKLIAYEMCPDFDNDFTPKIYVKEMRDAGILYNGLGSEGEVAKLFNKMNTDLVPSPMIYSGVKRKIHNHCKTTFGICGCHCCTFS</sequence>
<dbReference type="Proteomes" id="UP000323597">
    <property type="component" value="Chromosome A11"/>
</dbReference>